<dbReference type="Gene3D" id="3.40.190.10">
    <property type="entry name" value="Periplasmic binding protein-like II"/>
    <property type="match status" value="1"/>
</dbReference>
<evidence type="ECO:0000256" key="1">
    <source>
        <dbReference type="SAM" id="SignalP"/>
    </source>
</evidence>
<dbReference type="Pfam" id="PF00496">
    <property type="entry name" value="SBP_bac_5"/>
    <property type="match status" value="1"/>
</dbReference>
<dbReference type="Gene3D" id="3.10.105.10">
    <property type="entry name" value="Dipeptide-binding Protein, Domain 3"/>
    <property type="match status" value="1"/>
</dbReference>
<accession>A0ABV3CN13</accession>
<gene>
    <name evidence="3" type="ORF">AB0A88_36445</name>
</gene>
<proteinExistence type="predicted"/>
<dbReference type="Gene3D" id="3.90.76.10">
    <property type="entry name" value="Dipeptide-binding Protein, Domain 1"/>
    <property type="match status" value="1"/>
</dbReference>
<dbReference type="InterPro" id="IPR000914">
    <property type="entry name" value="SBP_5_dom"/>
</dbReference>
<dbReference type="PANTHER" id="PTHR30290">
    <property type="entry name" value="PERIPLASMIC BINDING COMPONENT OF ABC TRANSPORTER"/>
    <property type="match status" value="1"/>
</dbReference>
<keyword evidence="1" id="KW-0732">Signal</keyword>
<dbReference type="PROSITE" id="PS51257">
    <property type="entry name" value="PROKAR_LIPOPROTEIN"/>
    <property type="match status" value="1"/>
</dbReference>
<reference evidence="3 4" key="1">
    <citation type="submission" date="2024-06" db="EMBL/GenBank/DDBJ databases">
        <title>The Natural Products Discovery Center: Release of the First 8490 Sequenced Strains for Exploring Actinobacteria Biosynthetic Diversity.</title>
        <authorList>
            <person name="Kalkreuter E."/>
            <person name="Kautsar S.A."/>
            <person name="Yang D."/>
            <person name="Bader C.D."/>
            <person name="Teijaro C.N."/>
            <person name="Fluegel L."/>
            <person name="Davis C.M."/>
            <person name="Simpson J.R."/>
            <person name="Lauterbach L."/>
            <person name="Steele A.D."/>
            <person name="Gui C."/>
            <person name="Meng S."/>
            <person name="Li G."/>
            <person name="Viehrig K."/>
            <person name="Ye F."/>
            <person name="Su P."/>
            <person name="Kiefer A.F."/>
            <person name="Nichols A."/>
            <person name="Cepeda A.J."/>
            <person name="Yan W."/>
            <person name="Fan B."/>
            <person name="Jiang Y."/>
            <person name="Adhikari A."/>
            <person name="Zheng C.-J."/>
            <person name="Schuster L."/>
            <person name="Cowan T.M."/>
            <person name="Smanski M.J."/>
            <person name="Chevrette M.G."/>
            <person name="De Carvalho L.P.S."/>
            <person name="Shen B."/>
        </authorList>
    </citation>
    <scope>NUCLEOTIDE SEQUENCE [LARGE SCALE GENOMIC DNA]</scope>
    <source>
        <strain evidence="3 4">NPDC045974</strain>
    </source>
</reference>
<protein>
    <submittedName>
        <fullName evidence="3">ABC transporter substrate-binding protein</fullName>
    </submittedName>
</protein>
<name>A0ABV3CN13_9ACTN</name>
<sequence>MRMPRTIALLTCTAALAATTAACSGATKPRTAAGGGGVGYDVSPTSPPAKGTLDSFTWSLYAEPYTLDYALAYDYPPNTVLANVCEQLFRVTPDLKIEPGLAVKYEQPDPRTLIYTLRSGVKFHDGTTMTADDVVASLKRQMDPKTGSPWGSVFKTVDSIEKTGPLEVTLRLGKADVLLHELMAASPGTIESAAYLAKAGKDYGTPKGGVNCTGPFALDSWEQGSGITLKKHTAYWDKKLAPKSDSVKFTFIEDVAARSNAFKSGTADGGYMVPSSSLEQLRSSGKGTVFFGPNTGAANLAVLDFHGPLGNLKVRQALSMALDRKNIIKAAAGGVGVPAKAPAARGAWALAPEKTAELYDTLPEPVYDVAAAKKLVQDAGANGRTVTLVTSTLAPEISVVANAVQAAGRQIGLDVKLKSVAPEAYSSIFVDPDARTGLDLVITNGYDNTPDPLEFYQYLRTGDFGNYGNWSNAEYDVAFDRANSEPDAAKRAVRTAELQKIALRELPIIPVYEAPYSVFLGKRITGAPTGIAQLYYPWAATIGAAK</sequence>
<keyword evidence="4" id="KW-1185">Reference proteome</keyword>
<feature type="chain" id="PRO_5046986879" evidence="1">
    <location>
        <begin position="18"/>
        <end position="546"/>
    </location>
</feature>
<organism evidence="3 4">
    <name type="scientific">Streptomyces narbonensis</name>
    <dbReference type="NCBI Taxonomy" id="67333"/>
    <lineage>
        <taxon>Bacteria</taxon>
        <taxon>Bacillati</taxon>
        <taxon>Actinomycetota</taxon>
        <taxon>Actinomycetes</taxon>
        <taxon>Kitasatosporales</taxon>
        <taxon>Streptomycetaceae</taxon>
        <taxon>Streptomyces</taxon>
    </lineage>
</organism>
<comment type="caution">
    <text evidence="3">The sequence shown here is derived from an EMBL/GenBank/DDBJ whole genome shotgun (WGS) entry which is preliminary data.</text>
</comment>
<dbReference type="InterPro" id="IPR030678">
    <property type="entry name" value="Peptide/Ni-bd"/>
</dbReference>
<dbReference type="Proteomes" id="UP001551329">
    <property type="component" value="Unassembled WGS sequence"/>
</dbReference>
<dbReference type="CDD" id="cd00995">
    <property type="entry name" value="PBP2_NikA_DppA_OppA_like"/>
    <property type="match status" value="1"/>
</dbReference>
<feature type="signal peptide" evidence="1">
    <location>
        <begin position="1"/>
        <end position="17"/>
    </location>
</feature>
<dbReference type="SUPFAM" id="SSF53850">
    <property type="entry name" value="Periplasmic binding protein-like II"/>
    <property type="match status" value="1"/>
</dbReference>
<evidence type="ECO:0000313" key="3">
    <source>
        <dbReference type="EMBL" id="MEU7075573.1"/>
    </source>
</evidence>
<dbReference type="PIRSF" id="PIRSF002741">
    <property type="entry name" value="MppA"/>
    <property type="match status" value="1"/>
</dbReference>
<evidence type="ECO:0000259" key="2">
    <source>
        <dbReference type="Pfam" id="PF00496"/>
    </source>
</evidence>
<dbReference type="RefSeq" id="WP_358478150.1">
    <property type="nucleotide sequence ID" value="NZ_JBEZAE010000041.1"/>
</dbReference>
<dbReference type="InterPro" id="IPR039424">
    <property type="entry name" value="SBP_5"/>
</dbReference>
<evidence type="ECO:0000313" key="4">
    <source>
        <dbReference type="Proteomes" id="UP001551329"/>
    </source>
</evidence>
<dbReference type="EMBL" id="JBEZAE010000041">
    <property type="protein sequence ID" value="MEU7075573.1"/>
    <property type="molecule type" value="Genomic_DNA"/>
</dbReference>
<feature type="domain" description="Solute-binding protein family 5" evidence="2">
    <location>
        <begin position="96"/>
        <end position="463"/>
    </location>
</feature>